<dbReference type="SUPFAM" id="SSF51445">
    <property type="entry name" value="(Trans)glycosidases"/>
    <property type="match status" value="1"/>
</dbReference>
<dbReference type="EMBL" id="CP088156">
    <property type="protein sequence ID" value="UFZ04078.1"/>
    <property type="molecule type" value="Genomic_DNA"/>
</dbReference>
<keyword evidence="2" id="KW-1185">Reference proteome</keyword>
<dbReference type="InterPro" id="IPR013780">
    <property type="entry name" value="Glyco_hydro_b"/>
</dbReference>
<sequence length="492" mass="51711">MSDPMLARRELIALLSRIGIGGLLGGTADRSAAGSTAVPAAFPAAAKSPRGAAHIEVGVRLDRNRPGVALTSRFAGLSYEKDKLREPMFTPGNGALLRLYQLLGPGVLRIGANAVDRCAWLGGTPGLAPIHPEMVDALAAFARRADWQVIYGINLANNTTALAAAESSYVARALGDNLLAFEIGNEPDLYPHNGHRPRNWGYGDYLTEWRAMASAIAAAAPMARLAGPVSASFATGFTLPFARDAAGEISLLTGHYYRADGRDPGSTLDLLLQPDPALPEQLRSVSQAVRDSRLPLGWRMGECNSFFNGGAPNISNTHGTALWVMDFMFRCALDGCSGVNLHGGGHGPGYTPIADDSGQIVEVRPVYYGLLLFALAAQGTSVPGLIDGPVRPRFSAHGVLRDDRGVNVLMINKEAATTVDAELQLGQAVSGLEPFWLTAPDLAATSGQAINAATVAADGTWALEAQATVPVRAETAAIRLPPASAVLLRSRP</sequence>
<dbReference type="Gene3D" id="2.60.40.1180">
    <property type="entry name" value="Golgi alpha-mannosidase II"/>
    <property type="match status" value="1"/>
</dbReference>
<accession>A0ABY3RA05</accession>
<gene>
    <name evidence="1" type="ORF">LQG66_33620</name>
</gene>
<dbReference type="InterPro" id="IPR052974">
    <property type="entry name" value="GH79_Enzymes"/>
</dbReference>
<dbReference type="Gene3D" id="3.20.20.80">
    <property type="entry name" value="Glycosidases"/>
    <property type="match status" value="1"/>
</dbReference>
<name>A0ABY3RA05_9BRAD</name>
<proteinExistence type="predicted"/>
<dbReference type="InterPro" id="IPR017853">
    <property type="entry name" value="GH"/>
</dbReference>
<dbReference type="RefSeq" id="WP_231320090.1">
    <property type="nucleotide sequence ID" value="NZ_CP088156.1"/>
</dbReference>
<organism evidence="1 2">
    <name type="scientific">Bradyrhizobium ontarionense</name>
    <dbReference type="NCBI Taxonomy" id="2898149"/>
    <lineage>
        <taxon>Bacteria</taxon>
        <taxon>Pseudomonadati</taxon>
        <taxon>Pseudomonadota</taxon>
        <taxon>Alphaproteobacteria</taxon>
        <taxon>Hyphomicrobiales</taxon>
        <taxon>Nitrobacteraceae</taxon>
        <taxon>Bradyrhizobium</taxon>
    </lineage>
</organism>
<evidence type="ECO:0000313" key="1">
    <source>
        <dbReference type="EMBL" id="UFZ04078.1"/>
    </source>
</evidence>
<evidence type="ECO:0008006" key="3">
    <source>
        <dbReference type="Google" id="ProtNLM"/>
    </source>
</evidence>
<reference evidence="1" key="1">
    <citation type="journal article" date="2024" name="Antonie Van Leeuwenhoek">
        <title>Bradyrhizobium ontarionense sp. nov., a novel bacterial symbiont isolated from Aeschynomene indica (Indian jointvetch), harbours photosynthesis, nitrogen fixation and nitrous oxide (N2O) reductase genes.</title>
        <authorList>
            <person name="Bromfield E.S.P."/>
            <person name="Cloutier S."/>
        </authorList>
    </citation>
    <scope>NUCLEOTIDE SEQUENCE</scope>
    <source>
        <strain evidence="1">A19</strain>
    </source>
</reference>
<evidence type="ECO:0000313" key="2">
    <source>
        <dbReference type="Proteomes" id="UP001431010"/>
    </source>
</evidence>
<dbReference type="Proteomes" id="UP001431010">
    <property type="component" value="Chromosome"/>
</dbReference>
<dbReference type="PANTHER" id="PTHR36183">
    <property type="entry name" value="BETA-GLUCURONIDASE"/>
    <property type="match status" value="1"/>
</dbReference>
<dbReference type="PANTHER" id="PTHR36183:SF2">
    <property type="entry name" value="BETA-GLUCURONIDASE C-TERMINAL DOMAIN-CONTAINING PROTEIN"/>
    <property type="match status" value="1"/>
</dbReference>
<protein>
    <recommendedName>
        <fullName evidence="3">Beta-glucuronidase C-terminal domain-containing protein</fullName>
    </recommendedName>
</protein>